<keyword evidence="9 15" id="KW-0862">Zinc</keyword>
<proteinExistence type="inferred from homology"/>
<dbReference type="GO" id="GO:0004126">
    <property type="term" value="F:cytidine deaminase activity"/>
    <property type="evidence" value="ECO:0007669"/>
    <property type="project" value="UniProtKB-EC"/>
</dbReference>
<dbReference type="InterPro" id="IPR010708">
    <property type="entry name" value="5'(3')-deoxyribonucleotidase"/>
</dbReference>
<dbReference type="PANTHER" id="PTHR11644:SF2">
    <property type="entry name" value="CYTIDINE DEAMINASE"/>
    <property type="match status" value="1"/>
</dbReference>
<keyword evidence="8" id="KW-0378">Hydrolase</keyword>
<dbReference type="FunFam" id="3.40.140.10:FF:000008">
    <property type="entry name" value="Cytidine deaminase"/>
    <property type="match status" value="1"/>
</dbReference>
<feature type="binding site" evidence="15">
    <location>
        <position position="129"/>
    </location>
    <ligand>
        <name>Zn(2+)</name>
        <dbReference type="ChEBI" id="CHEBI:29105"/>
        <note>catalytic</note>
    </ligand>
</feature>
<accession>A0A1C3E4D8</accession>
<dbReference type="GO" id="GO:0009264">
    <property type="term" value="P:deoxyribonucleotide catabolic process"/>
    <property type="evidence" value="ECO:0007669"/>
    <property type="project" value="InterPro"/>
</dbReference>
<evidence type="ECO:0000256" key="9">
    <source>
        <dbReference type="ARBA" id="ARBA00022833"/>
    </source>
</evidence>
<evidence type="ECO:0000256" key="4">
    <source>
        <dbReference type="ARBA" id="ARBA00009589"/>
    </source>
</evidence>
<feature type="active site" description="Proton donor" evidence="16">
    <location>
        <position position="191"/>
    </location>
</feature>
<comment type="similarity">
    <text evidence="4">Belongs to the 5'(3')-deoxyribonucleotidase family.</text>
</comment>
<organism evidence="18 19">
    <name type="scientific">Planctopirus hydrillae</name>
    <dbReference type="NCBI Taxonomy" id="1841610"/>
    <lineage>
        <taxon>Bacteria</taxon>
        <taxon>Pseudomonadati</taxon>
        <taxon>Planctomycetota</taxon>
        <taxon>Planctomycetia</taxon>
        <taxon>Planctomycetales</taxon>
        <taxon>Planctomycetaceae</taxon>
        <taxon>Planctopirus</taxon>
    </lineage>
</organism>
<sequence>MQRDLSNFLVGFLFPRSLLHCGQNYRVSNWKDMHHANINTVLGEQLVSLARLACDHAYAPYSEFPVGVSILASDGRIFTGVNVENASYGLTICGERSAFVSAISCGAKEFLGIAIFTPTETASFPCGACRQFMAEFCSNVPIFIGCNKGEIVHTSVVDLLPNSFHFSQGDKTSISTYERTPQQLAMCIDIDNVLAASDSTMRKCIERVTNGRVHLSYDDICSFDYWRCSDIHGQQITYEEWKVCHDLFSSPEIISQIAVLPGAVEAVKELSKGFKIHFATSRLPAARQATLEWLHSHGFPSEDTHFVSSGQKHQAVGPVWACVEDDLNQAMAFAKSGCLFPLVISHPWNALGDRTWAIRRVTGWEQVLDILL</sequence>
<comment type="similarity">
    <text evidence="3">Belongs to the cytidine and deoxycytidylate deaminase family.</text>
</comment>
<dbReference type="InterPro" id="IPR002125">
    <property type="entry name" value="CMP_dCMP_dom"/>
</dbReference>
<name>A0A1C3E4D8_9PLAN</name>
<feature type="binding site" evidence="15">
    <location>
        <position position="126"/>
    </location>
    <ligand>
        <name>Zn(2+)</name>
        <dbReference type="ChEBI" id="CHEBI:29105"/>
        <note>catalytic</note>
    </ligand>
</feature>
<evidence type="ECO:0000256" key="12">
    <source>
        <dbReference type="ARBA" id="ARBA00049558"/>
    </source>
</evidence>
<evidence type="ECO:0000256" key="8">
    <source>
        <dbReference type="ARBA" id="ARBA00022801"/>
    </source>
</evidence>
<comment type="catalytic activity">
    <reaction evidence="12">
        <text>cytidine + H2O + H(+) = uridine + NH4(+)</text>
        <dbReference type="Rhea" id="RHEA:16069"/>
        <dbReference type="ChEBI" id="CHEBI:15377"/>
        <dbReference type="ChEBI" id="CHEBI:15378"/>
        <dbReference type="ChEBI" id="CHEBI:16704"/>
        <dbReference type="ChEBI" id="CHEBI:17562"/>
        <dbReference type="ChEBI" id="CHEBI:28938"/>
        <dbReference type="EC" id="3.5.4.5"/>
    </reaction>
</comment>
<evidence type="ECO:0000313" key="18">
    <source>
        <dbReference type="EMBL" id="ODA28083.1"/>
    </source>
</evidence>
<dbReference type="GO" id="GO:0005829">
    <property type="term" value="C:cytosol"/>
    <property type="evidence" value="ECO:0007669"/>
    <property type="project" value="TreeGrafter"/>
</dbReference>
<evidence type="ECO:0000256" key="6">
    <source>
        <dbReference type="ARBA" id="ARBA00018266"/>
    </source>
</evidence>
<keyword evidence="7 15" id="KW-0479">Metal-binding</keyword>
<evidence type="ECO:0000256" key="10">
    <source>
        <dbReference type="ARBA" id="ARBA00032005"/>
    </source>
</evidence>
<evidence type="ECO:0000256" key="14">
    <source>
        <dbReference type="PIRSR" id="PIRSR606262-2"/>
    </source>
</evidence>
<dbReference type="SUPFAM" id="SSF56784">
    <property type="entry name" value="HAD-like"/>
    <property type="match status" value="1"/>
</dbReference>
<comment type="cofactor">
    <cofactor evidence="1 15">
        <name>Zn(2+)</name>
        <dbReference type="ChEBI" id="CHEBI:29105"/>
    </cofactor>
</comment>
<dbReference type="InterPro" id="IPR006262">
    <property type="entry name" value="Cyt_deam_tetra"/>
</dbReference>
<dbReference type="InterPro" id="IPR050202">
    <property type="entry name" value="Cyt/Deoxycyt_deaminase"/>
</dbReference>
<dbReference type="EC" id="3.5.4.5" evidence="5"/>
<dbReference type="Gene3D" id="3.40.140.10">
    <property type="entry name" value="Cytidine Deaminase, domain 2"/>
    <property type="match status" value="1"/>
</dbReference>
<evidence type="ECO:0000259" key="17">
    <source>
        <dbReference type="PROSITE" id="PS51747"/>
    </source>
</evidence>
<comment type="catalytic activity">
    <reaction evidence="11">
        <text>2'-deoxycytidine + H2O + H(+) = 2'-deoxyuridine + NH4(+)</text>
        <dbReference type="Rhea" id="RHEA:13433"/>
        <dbReference type="ChEBI" id="CHEBI:15377"/>
        <dbReference type="ChEBI" id="CHEBI:15378"/>
        <dbReference type="ChEBI" id="CHEBI:15698"/>
        <dbReference type="ChEBI" id="CHEBI:16450"/>
        <dbReference type="ChEBI" id="CHEBI:28938"/>
        <dbReference type="EC" id="3.5.4.5"/>
    </reaction>
</comment>
<comment type="caution">
    <text evidence="18">The sequence shown here is derived from an EMBL/GenBank/DDBJ whole genome shotgun (WGS) entry which is preliminary data.</text>
</comment>
<dbReference type="AlphaFoldDB" id="A0A1C3E4D8"/>
<dbReference type="Proteomes" id="UP000094828">
    <property type="component" value="Unassembled WGS sequence"/>
</dbReference>
<feature type="binding site" evidence="15">
    <location>
        <position position="93"/>
    </location>
    <ligand>
        <name>Zn(2+)</name>
        <dbReference type="ChEBI" id="CHEBI:29105"/>
        <note>catalytic</note>
    </ligand>
</feature>
<dbReference type="InterPro" id="IPR036412">
    <property type="entry name" value="HAD-like_sf"/>
</dbReference>
<comment type="function">
    <text evidence="2">This enzyme scavenges exogenous and endogenous cytidine and 2'-deoxycytidine for UMP synthesis.</text>
</comment>
<evidence type="ECO:0000256" key="1">
    <source>
        <dbReference type="ARBA" id="ARBA00001947"/>
    </source>
</evidence>
<dbReference type="InterPro" id="IPR016193">
    <property type="entry name" value="Cytidine_deaminase-like"/>
</dbReference>
<reference evidence="18 19" key="1">
    <citation type="submission" date="2016-05" db="EMBL/GenBank/DDBJ databases">
        <title>Genomic and physiological characterization of Planctopirus sp. isolated from fresh water lake.</title>
        <authorList>
            <person name="Subhash Y."/>
            <person name="Ramana C."/>
        </authorList>
    </citation>
    <scope>NUCLEOTIDE SEQUENCE [LARGE SCALE GENOMIC DNA]</scope>
    <source>
        <strain evidence="18 19">JC280</strain>
    </source>
</reference>
<feature type="active site" description="Nucleophile" evidence="16">
    <location>
        <position position="189"/>
    </location>
</feature>
<dbReference type="PANTHER" id="PTHR11644">
    <property type="entry name" value="CYTIDINE DEAMINASE"/>
    <property type="match status" value="1"/>
</dbReference>
<dbReference type="EMBL" id="LYDR01000158">
    <property type="protein sequence ID" value="ODA28083.1"/>
    <property type="molecule type" value="Genomic_DNA"/>
</dbReference>
<dbReference type="CDD" id="cd01283">
    <property type="entry name" value="cytidine_deaminase"/>
    <property type="match status" value="1"/>
</dbReference>
<keyword evidence="19" id="KW-1185">Reference proteome</keyword>
<gene>
    <name evidence="18" type="ORF">A6X21_14575</name>
</gene>
<dbReference type="PROSITE" id="PS51747">
    <property type="entry name" value="CYT_DCMP_DEAMINASES_2"/>
    <property type="match status" value="1"/>
</dbReference>
<dbReference type="InterPro" id="IPR023214">
    <property type="entry name" value="HAD_sf"/>
</dbReference>
<dbReference type="NCBIfam" id="TIGR01354">
    <property type="entry name" value="cyt_deam_tetra"/>
    <property type="match status" value="1"/>
</dbReference>
<evidence type="ECO:0000256" key="15">
    <source>
        <dbReference type="PIRSR" id="PIRSR606262-3"/>
    </source>
</evidence>
<evidence type="ECO:0000256" key="2">
    <source>
        <dbReference type="ARBA" id="ARBA00003949"/>
    </source>
</evidence>
<dbReference type="GO" id="GO:0072527">
    <property type="term" value="P:pyrimidine-containing compound metabolic process"/>
    <property type="evidence" value="ECO:0007669"/>
    <property type="project" value="UniProtKB-ARBA"/>
</dbReference>
<evidence type="ECO:0000256" key="13">
    <source>
        <dbReference type="PIRSR" id="PIRSR606262-1"/>
    </source>
</evidence>
<feature type="active site" description="Proton donor" evidence="13">
    <location>
        <position position="95"/>
    </location>
</feature>
<evidence type="ECO:0000256" key="5">
    <source>
        <dbReference type="ARBA" id="ARBA00012783"/>
    </source>
</evidence>
<evidence type="ECO:0000313" key="19">
    <source>
        <dbReference type="Proteomes" id="UP000094828"/>
    </source>
</evidence>
<dbReference type="NCBIfam" id="NF004064">
    <property type="entry name" value="PRK05578.1"/>
    <property type="match status" value="1"/>
</dbReference>
<dbReference type="SUPFAM" id="SSF53927">
    <property type="entry name" value="Cytidine deaminase-like"/>
    <property type="match status" value="1"/>
</dbReference>
<evidence type="ECO:0000256" key="7">
    <source>
        <dbReference type="ARBA" id="ARBA00022723"/>
    </source>
</evidence>
<dbReference type="STRING" id="1841610.A6X21_14575"/>
<feature type="binding site" evidence="14">
    <location>
        <begin position="82"/>
        <end position="88"/>
    </location>
    <ligand>
        <name>substrate</name>
    </ligand>
</feature>
<dbReference type="Pfam" id="PF06941">
    <property type="entry name" value="NT5C"/>
    <property type="match status" value="1"/>
</dbReference>
<evidence type="ECO:0000256" key="11">
    <source>
        <dbReference type="ARBA" id="ARBA00049252"/>
    </source>
</evidence>
<dbReference type="Gene3D" id="3.40.50.1000">
    <property type="entry name" value="HAD superfamily/HAD-like"/>
    <property type="match status" value="1"/>
</dbReference>
<dbReference type="GO" id="GO:0008270">
    <property type="term" value="F:zinc ion binding"/>
    <property type="evidence" value="ECO:0007669"/>
    <property type="project" value="InterPro"/>
</dbReference>
<protein>
    <recommendedName>
        <fullName evidence="6">Cytidine deaminase</fullName>
        <ecNumber evidence="5">3.5.4.5</ecNumber>
    </recommendedName>
    <alternativeName>
        <fullName evidence="10">Cytidine aminohydrolase</fullName>
    </alternativeName>
</protein>
<evidence type="ECO:0000256" key="3">
    <source>
        <dbReference type="ARBA" id="ARBA00006576"/>
    </source>
</evidence>
<dbReference type="GO" id="GO:0008253">
    <property type="term" value="F:5'-nucleotidase activity"/>
    <property type="evidence" value="ECO:0007669"/>
    <property type="project" value="InterPro"/>
</dbReference>
<evidence type="ECO:0000256" key="16">
    <source>
        <dbReference type="PIRSR" id="PIRSR610708-1"/>
    </source>
</evidence>
<feature type="domain" description="CMP/dCMP-type deaminase" evidence="17">
    <location>
        <begin position="41"/>
        <end position="167"/>
    </location>
</feature>
<dbReference type="Pfam" id="PF00383">
    <property type="entry name" value="dCMP_cyt_deam_1"/>
    <property type="match status" value="1"/>
</dbReference>